<dbReference type="AlphaFoldDB" id="A0A835Q6S6"/>
<comment type="function">
    <text evidence="3">Involved in regulation of actin and microtubule organization. Part of a WAVE complex that activates the Arp2/3 complex.</text>
</comment>
<evidence type="ECO:0000313" key="5">
    <source>
        <dbReference type="Proteomes" id="UP000636800"/>
    </source>
</evidence>
<comment type="caution">
    <text evidence="4">The sequence shown here is derived from an EMBL/GenBank/DDBJ whole genome shotgun (WGS) entry which is preliminary data.</text>
</comment>
<evidence type="ECO:0000313" key="4">
    <source>
        <dbReference type="EMBL" id="KAG0464129.1"/>
    </source>
</evidence>
<accession>A0A835Q6S6</accession>
<sequence length="270" mass="30471">MQTERAHEINISSHLLPQNRDLLLLPNTVMETPEVHTSSTVSSALNPNCFKSALQDLKELSSQLHHAADHCETAYRQQKAAPQRKIVFENTRNYVSIAIVSVVDHFGCISAKLEDGIHGNVQISEAEKRIDCLVQRLLTTQQYALSLTLSKLRWNVNFPKHHQFYLSSSQHQGKLHDAKRIRATTINKSQQDQPNVILGSLALDGKASHELRAAVPVSQRSLFWKPSHPSTGSNKEVVNVPQQGEAKKKAGRRRFMSFLRMNPKTLYISR</sequence>
<name>A0A835Q6S6_VANPL</name>
<comment type="subunit">
    <text evidence="2">Binds SCAR.</text>
</comment>
<reference evidence="4 5" key="1">
    <citation type="journal article" date="2020" name="Nat. Food">
        <title>A phased Vanilla planifolia genome enables genetic improvement of flavour and production.</title>
        <authorList>
            <person name="Hasing T."/>
            <person name="Tang H."/>
            <person name="Brym M."/>
            <person name="Khazi F."/>
            <person name="Huang T."/>
            <person name="Chambers A.H."/>
        </authorList>
    </citation>
    <scope>NUCLEOTIDE SEQUENCE [LARGE SCALE GENOMIC DNA]</scope>
    <source>
        <tissue evidence="4">Leaf</tissue>
    </source>
</reference>
<dbReference type="Gene3D" id="6.10.140.1620">
    <property type="match status" value="1"/>
</dbReference>
<dbReference type="PANTHER" id="PTHR10460">
    <property type="entry name" value="ABL INTERACTOR FAMILY MEMBER"/>
    <property type="match status" value="1"/>
</dbReference>
<gene>
    <name evidence="4" type="ORF">HPP92_020198</name>
</gene>
<dbReference type="InterPro" id="IPR028457">
    <property type="entry name" value="ABI"/>
</dbReference>
<keyword evidence="5" id="KW-1185">Reference proteome</keyword>
<evidence type="ECO:0000256" key="3">
    <source>
        <dbReference type="ARBA" id="ARBA00025223"/>
    </source>
</evidence>
<evidence type="ECO:0000256" key="1">
    <source>
        <dbReference type="ARBA" id="ARBA00010020"/>
    </source>
</evidence>
<evidence type="ECO:0000256" key="2">
    <source>
        <dbReference type="ARBA" id="ARBA00011513"/>
    </source>
</evidence>
<proteinExistence type="inferred from homology"/>
<dbReference type="PANTHER" id="PTHR10460:SF11">
    <property type="entry name" value="PROTEIN ABIL5-RELATED"/>
    <property type="match status" value="1"/>
</dbReference>
<comment type="similarity">
    <text evidence="1">Belongs to the ABI family.</text>
</comment>
<protein>
    <submittedName>
        <fullName evidence="4">Uncharacterized protein</fullName>
    </submittedName>
</protein>
<dbReference type="Proteomes" id="UP000636800">
    <property type="component" value="Chromosome 10"/>
</dbReference>
<dbReference type="EMBL" id="JADCNL010000010">
    <property type="protein sequence ID" value="KAG0464129.1"/>
    <property type="molecule type" value="Genomic_DNA"/>
</dbReference>
<dbReference type="OrthoDB" id="690068at2759"/>
<organism evidence="4 5">
    <name type="scientific">Vanilla planifolia</name>
    <name type="common">Vanilla</name>
    <dbReference type="NCBI Taxonomy" id="51239"/>
    <lineage>
        <taxon>Eukaryota</taxon>
        <taxon>Viridiplantae</taxon>
        <taxon>Streptophyta</taxon>
        <taxon>Embryophyta</taxon>
        <taxon>Tracheophyta</taxon>
        <taxon>Spermatophyta</taxon>
        <taxon>Magnoliopsida</taxon>
        <taxon>Liliopsida</taxon>
        <taxon>Asparagales</taxon>
        <taxon>Orchidaceae</taxon>
        <taxon>Vanilloideae</taxon>
        <taxon>Vanilleae</taxon>
        <taxon>Vanilla</taxon>
    </lineage>
</organism>